<evidence type="ECO:0000313" key="3">
    <source>
        <dbReference type="Proteomes" id="UP000255169"/>
    </source>
</evidence>
<feature type="transmembrane region" description="Helical" evidence="1">
    <location>
        <begin position="22"/>
        <end position="45"/>
    </location>
</feature>
<proteinExistence type="predicted"/>
<keyword evidence="1" id="KW-1133">Transmembrane helix</keyword>
<keyword evidence="3" id="KW-1185">Reference proteome</keyword>
<dbReference type="Proteomes" id="UP000255169">
    <property type="component" value="Unassembled WGS sequence"/>
</dbReference>
<dbReference type="STRING" id="29486.UGYR_11045"/>
<keyword evidence="1" id="KW-0812">Transmembrane</keyword>
<protein>
    <submittedName>
        <fullName evidence="2">Fimbrial assembly family protein</fullName>
    </submittedName>
</protein>
<gene>
    <name evidence="2" type="ORF">NCTC10476_01893</name>
</gene>
<dbReference type="AlphaFoldDB" id="A0A380QPN5"/>
<dbReference type="Pfam" id="PF05137">
    <property type="entry name" value="PilN"/>
    <property type="match status" value="1"/>
</dbReference>
<dbReference type="PANTHER" id="PTHR40278">
    <property type="entry name" value="DNA UTILIZATION PROTEIN HOFN"/>
    <property type="match status" value="1"/>
</dbReference>
<dbReference type="InterPro" id="IPR007813">
    <property type="entry name" value="PilN"/>
</dbReference>
<dbReference type="PANTHER" id="PTHR40278:SF1">
    <property type="entry name" value="DNA UTILIZATION PROTEIN HOFN"/>
    <property type="match status" value="1"/>
</dbReference>
<evidence type="ECO:0000313" key="2">
    <source>
        <dbReference type="EMBL" id="SUQ00592.1"/>
    </source>
</evidence>
<dbReference type="InterPro" id="IPR052534">
    <property type="entry name" value="Extracell_DNA_Util/SecSys_Comp"/>
</dbReference>
<accession>A0A380QPN5</accession>
<dbReference type="EMBL" id="UHJG01000001">
    <property type="protein sequence ID" value="SUQ00592.1"/>
    <property type="molecule type" value="Genomic_DNA"/>
</dbReference>
<name>A0A380QPN5_YERRU</name>
<organism evidence="2 3">
    <name type="scientific">Yersinia ruckeri</name>
    <dbReference type="NCBI Taxonomy" id="29486"/>
    <lineage>
        <taxon>Bacteria</taxon>
        <taxon>Pseudomonadati</taxon>
        <taxon>Pseudomonadota</taxon>
        <taxon>Gammaproteobacteria</taxon>
        <taxon>Enterobacterales</taxon>
        <taxon>Yersiniaceae</taxon>
        <taxon>Yersinia</taxon>
    </lineage>
</organism>
<evidence type="ECO:0000256" key="1">
    <source>
        <dbReference type="SAM" id="Phobius"/>
    </source>
</evidence>
<sequence>MLMYQVNFLPWRMARLQARYRFWRNLLIGQMVAIVMFAICITGFLHTERVQHRHEEETLLAQIMQLDTMVQSTKRLQAELQQRKDHHDRQQQIYRRTQDYLTLLNLLALSMPENCWLTQLLQQKQVYHFDAYCRDYAAINQLHIELAQIRDKADIQIHGIQRQDNKEKLFTIQARWWQEGETDE</sequence>
<keyword evidence="1" id="KW-0472">Membrane</keyword>
<reference evidence="2 3" key="1">
    <citation type="submission" date="2018-06" db="EMBL/GenBank/DDBJ databases">
        <authorList>
            <consortium name="Pathogen Informatics"/>
            <person name="Doyle S."/>
        </authorList>
    </citation>
    <scope>NUCLEOTIDE SEQUENCE [LARGE SCALE GENOMIC DNA]</scope>
    <source>
        <strain evidence="2 3">NCTC10476</strain>
    </source>
</reference>